<accession>W7I9E4</accession>
<feature type="compositionally biased region" description="Basic and acidic residues" evidence="1">
    <location>
        <begin position="137"/>
        <end position="147"/>
    </location>
</feature>
<feature type="compositionally biased region" description="Polar residues" evidence="1">
    <location>
        <begin position="76"/>
        <end position="98"/>
    </location>
</feature>
<organism evidence="2 3">
    <name type="scientific">Drechslerella stenobrocha 248</name>
    <dbReference type="NCBI Taxonomy" id="1043628"/>
    <lineage>
        <taxon>Eukaryota</taxon>
        <taxon>Fungi</taxon>
        <taxon>Dikarya</taxon>
        <taxon>Ascomycota</taxon>
        <taxon>Pezizomycotina</taxon>
        <taxon>Orbiliomycetes</taxon>
        <taxon>Orbiliales</taxon>
        <taxon>Orbiliaceae</taxon>
        <taxon>Drechslerella</taxon>
    </lineage>
</organism>
<dbReference type="OrthoDB" id="5375850at2759"/>
<feature type="compositionally biased region" description="Basic and acidic residues" evidence="1">
    <location>
        <begin position="324"/>
        <end position="342"/>
    </location>
</feature>
<feature type="compositionally biased region" description="Basic and acidic residues" evidence="1">
    <location>
        <begin position="180"/>
        <end position="197"/>
    </location>
</feature>
<feature type="compositionally biased region" description="Polar residues" evidence="1">
    <location>
        <begin position="164"/>
        <end position="173"/>
    </location>
</feature>
<protein>
    <submittedName>
        <fullName evidence="2">Uncharacterized protein</fullName>
    </submittedName>
</protein>
<feature type="region of interest" description="Disordered" evidence="1">
    <location>
        <begin position="74"/>
        <end position="205"/>
    </location>
</feature>
<sequence>MDDPDASANMTLVGMALRAQKPGQDFSTAAVKTLRKHFPGIPSDVLVQRASNLQRARDQLIVQKYGSVITMRPASATPSASSQELTSCASKTSRTSSPILAESPTRWSEFSPSRSPDKSPSRASPSCRGRPPHMRIRLSDLDGHVVTDADSDGDDSKHTKRVESPQSTLQSIRSPRRRPHDLCPSEPRTPKRGDPKKAIRSPQTAIKCDLRKMQVEVEAPATVIPVVDAHLGGGHYTRSKNISPVKHLLNNRAARLRTRSNLSKLAAVDSLSKRPLNSDIRRSKSPAATRVANVLEETSEFLTRYLDKFEALAIKEPTFVDGTADCHPERAEKAGAKVEKLRRPNFVRRAANSPLKPHKGRKPRNSPPPPPGANDDIRRRGELTQPVKRATHKGHDMTDLITCNRHPTVEDGSHTGFTTPLFASQGSRRSDLSCEINDKGVGGMENFPMDICSVRPSPQKTTAATQDATAQMDDKAKAEHMDKKNKAEHRGPMDVNLGAPEAPPRATTLTLYIDGSLVINIHGSTRGSIYVREH</sequence>
<feature type="compositionally biased region" description="Basic and acidic residues" evidence="1">
    <location>
        <begin position="154"/>
        <end position="163"/>
    </location>
</feature>
<keyword evidence="3" id="KW-1185">Reference proteome</keyword>
<feature type="compositionally biased region" description="Low complexity" evidence="1">
    <location>
        <begin position="459"/>
        <end position="471"/>
    </location>
</feature>
<feature type="region of interest" description="Disordered" evidence="1">
    <location>
        <begin position="457"/>
        <end position="502"/>
    </location>
</feature>
<evidence type="ECO:0000313" key="3">
    <source>
        <dbReference type="Proteomes" id="UP000024837"/>
    </source>
</evidence>
<feature type="region of interest" description="Disordered" evidence="1">
    <location>
        <begin position="322"/>
        <end position="380"/>
    </location>
</feature>
<dbReference type="Proteomes" id="UP000024837">
    <property type="component" value="Unassembled WGS sequence"/>
</dbReference>
<name>W7I9E4_9PEZI</name>
<dbReference type="EMBL" id="KI966371">
    <property type="protein sequence ID" value="EWC48943.1"/>
    <property type="molecule type" value="Genomic_DNA"/>
</dbReference>
<feature type="compositionally biased region" description="Basic and acidic residues" evidence="1">
    <location>
        <begin position="472"/>
        <end position="492"/>
    </location>
</feature>
<reference evidence="2 3" key="1">
    <citation type="submission" date="2013-05" db="EMBL/GenBank/DDBJ databases">
        <title>Drechslerella stenobrocha genome reveals carnivorous origination and mechanical trapping mechanism of predatory fungi.</title>
        <authorList>
            <person name="Liu X."/>
            <person name="Zhang W."/>
            <person name="Liu K."/>
        </authorList>
    </citation>
    <scope>NUCLEOTIDE SEQUENCE [LARGE SCALE GENOMIC DNA]</scope>
    <source>
        <strain evidence="2 3">248</strain>
    </source>
</reference>
<proteinExistence type="predicted"/>
<evidence type="ECO:0000256" key="1">
    <source>
        <dbReference type="SAM" id="MobiDB-lite"/>
    </source>
</evidence>
<dbReference type="AlphaFoldDB" id="W7I9E4"/>
<evidence type="ECO:0000313" key="2">
    <source>
        <dbReference type="EMBL" id="EWC48943.1"/>
    </source>
</evidence>
<gene>
    <name evidence="2" type="ORF">DRE_00248</name>
</gene>
<dbReference type="HOGENOM" id="CLU_509995_0_0_1"/>